<keyword evidence="2" id="KW-1185">Reference proteome</keyword>
<dbReference type="Proteomes" id="UP000282837">
    <property type="component" value="Unassembled WGS sequence"/>
</dbReference>
<reference evidence="1 2" key="1">
    <citation type="submission" date="2019-01" db="EMBL/GenBank/DDBJ databases">
        <authorList>
            <person name="Chen W.-M."/>
        </authorList>
    </citation>
    <scope>NUCLEOTIDE SEQUENCE [LARGE SCALE GENOMIC DNA]</scope>
    <source>
        <strain evidence="1 2">FSY-9</strain>
    </source>
</reference>
<protein>
    <recommendedName>
        <fullName evidence="3">Amidase</fullName>
    </recommendedName>
</protein>
<dbReference type="AlphaFoldDB" id="A0A3S2X3R8"/>
<name>A0A3S2X3R8_9SPHN</name>
<dbReference type="EMBL" id="SACO01000006">
    <property type="protein sequence ID" value="RVU04983.1"/>
    <property type="molecule type" value="Genomic_DNA"/>
</dbReference>
<proteinExistence type="predicted"/>
<gene>
    <name evidence="1" type="ORF">EOE18_09580</name>
</gene>
<sequence length="107" mass="11415">MVIKQAALVLGAALVLVGGGMLAWHWPRLSSDALTAASFGARNACACRFIEGRDLKQCRDDFEPGMGPVMLSEDEATKSVTARFPLLAKQTAHLVPGAGCQLDKWSD</sequence>
<comment type="caution">
    <text evidence="1">The sequence shown here is derived from an EMBL/GenBank/DDBJ whole genome shotgun (WGS) entry which is preliminary data.</text>
</comment>
<organism evidence="1 2">
    <name type="scientific">Novosphingobium umbonatum</name>
    <dbReference type="NCBI Taxonomy" id="1908524"/>
    <lineage>
        <taxon>Bacteria</taxon>
        <taxon>Pseudomonadati</taxon>
        <taxon>Pseudomonadota</taxon>
        <taxon>Alphaproteobacteria</taxon>
        <taxon>Sphingomonadales</taxon>
        <taxon>Sphingomonadaceae</taxon>
        <taxon>Novosphingobium</taxon>
    </lineage>
</organism>
<evidence type="ECO:0000313" key="2">
    <source>
        <dbReference type="Proteomes" id="UP000282837"/>
    </source>
</evidence>
<accession>A0A3S2X3R8</accession>
<evidence type="ECO:0008006" key="3">
    <source>
        <dbReference type="Google" id="ProtNLM"/>
    </source>
</evidence>
<evidence type="ECO:0000313" key="1">
    <source>
        <dbReference type="EMBL" id="RVU04983.1"/>
    </source>
</evidence>